<dbReference type="GO" id="GO:0005829">
    <property type="term" value="C:cytosol"/>
    <property type="evidence" value="ECO:0007669"/>
    <property type="project" value="TreeGrafter"/>
</dbReference>
<organism evidence="1 2">
    <name type="scientific">Thermoleptolyngbya sichuanensis A183</name>
    <dbReference type="NCBI Taxonomy" id="2737172"/>
    <lineage>
        <taxon>Bacteria</taxon>
        <taxon>Bacillati</taxon>
        <taxon>Cyanobacteriota</taxon>
        <taxon>Cyanophyceae</taxon>
        <taxon>Oculatellales</taxon>
        <taxon>Oculatellaceae</taxon>
        <taxon>Thermoleptolyngbya</taxon>
        <taxon>Thermoleptolyngbya sichuanensis</taxon>
    </lineage>
</organism>
<proteinExistence type="predicted"/>
<dbReference type="AlphaFoldDB" id="A0A6M8B3J4"/>
<dbReference type="GO" id="GO:0008967">
    <property type="term" value="F:phosphoglycolate phosphatase activity"/>
    <property type="evidence" value="ECO:0007669"/>
    <property type="project" value="TreeGrafter"/>
</dbReference>
<dbReference type="Proteomes" id="UP000505210">
    <property type="component" value="Chromosome"/>
</dbReference>
<gene>
    <name evidence="1" type="ORF">HPC62_01200</name>
</gene>
<name>A0A6M8B3J4_9CYAN</name>
<dbReference type="GO" id="GO:0006281">
    <property type="term" value="P:DNA repair"/>
    <property type="evidence" value="ECO:0007669"/>
    <property type="project" value="TreeGrafter"/>
</dbReference>
<accession>A0A6M8B3J4</accession>
<dbReference type="InterPro" id="IPR023214">
    <property type="entry name" value="HAD_sf"/>
</dbReference>
<protein>
    <submittedName>
        <fullName evidence="1">HAD family hydrolase</fullName>
    </submittedName>
</protein>
<dbReference type="PANTHER" id="PTHR43434">
    <property type="entry name" value="PHOSPHOGLYCOLATE PHOSPHATASE"/>
    <property type="match status" value="1"/>
</dbReference>
<dbReference type="InterPro" id="IPR036412">
    <property type="entry name" value="HAD-like_sf"/>
</dbReference>
<keyword evidence="2" id="KW-1185">Reference proteome</keyword>
<dbReference type="KEGG" id="theu:HPC62_01200"/>
<keyword evidence="1" id="KW-0378">Hydrolase</keyword>
<evidence type="ECO:0000313" key="2">
    <source>
        <dbReference type="Proteomes" id="UP000505210"/>
    </source>
</evidence>
<dbReference type="SFLD" id="SFLDG01129">
    <property type="entry name" value="C1.5:_HAD__Beta-PGM__Phosphata"/>
    <property type="match status" value="1"/>
</dbReference>
<evidence type="ECO:0000313" key="1">
    <source>
        <dbReference type="EMBL" id="QKD80968.1"/>
    </source>
</evidence>
<reference evidence="1 2" key="1">
    <citation type="submission" date="2020-05" db="EMBL/GenBank/DDBJ databases">
        <title>Complete genome sequence of of a novel Thermoleptolyngbya strain isolated from hot springs of Ganzi, Sichuan China.</title>
        <authorList>
            <person name="Tang J."/>
            <person name="Daroch M."/>
            <person name="Li L."/>
            <person name="Waleron K."/>
            <person name="Waleron M."/>
            <person name="Waleron M."/>
        </authorList>
    </citation>
    <scope>NUCLEOTIDE SEQUENCE [LARGE SCALE GENOMIC DNA]</scope>
    <source>
        <strain evidence="1 2">PKUAC-SCTA183</strain>
    </source>
</reference>
<sequence length="265" mass="29224">MVAQRVTRSGRLTSIQGLFAMRSLSGLTLFCDFDGPIIDVSDRYYETYLLGLSDVQTLYQTRGITVPVHRLSKAQFWDMKQNRVPDVEIALRSGLWGDQIEVFLKRVVEIVNRPDLLQKDTLQPGARWALSLLRAQGARLVLVTLRCRDQATQVLKSHGLLDLFNGIWGMQDTGAAYANQAEHKTGLLAEAIATMGSGSTAWMVGDTEADVIAGQAAGIATIALTCGIRSQSYLKKFEPTRLHSDLLSAVHYLVYQSENCSMSVA</sequence>
<dbReference type="InterPro" id="IPR050155">
    <property type="entry name" value="HAD-like_hydrolase_sf"/>
</dbReference>
<dbReference type="Pfam" id="PF13419">
    <property type="entry name" value="HAD_2"/>
    <property type="match status" value="1"/>
</dbReference>
<dbReference type="SUPFAM" id="SSF56784">
    <property type="entry name" value="HAD-like"/>
    <property type="match status" value="1"/>
</dbReference>
<dbReference type="PANTHER" id="PTHR43434:SF1">
    <property type="entry name" value="PHOSPHOGLYCOLATE PHOSPHATASE"/>
    <property type="match status" value="1"/>
</dbReference>
<dbReference type="SFLD" id="SFLDS00003">
    <property type="entry name" value="Haloacid_Dehalogenase"/>
    <property type="match status" value="1"/>
</dbReference>
<dbReference type="Gene3D" id="3.40.50.1000">
    <property type="entry name" value="HAD superfamily/HAD-like"/>
    <property type="match status" value="1"/>
</dbReference>
<dbReference type="EMBL" id="CP053661">
    <property type="protein sequence ID" value="QKD80968.1"/>
    <property type="molecule type" value="Genomic_DNA"/>
</dbReference>
<dbReference type="InterPro" id="IPR041492">
    <property type="entry name" value="HAD_2"/>
</dbReference>